<sequence>MRKLTFVIFLVVLSPLDLLNGKGCSDNRPPFQGYSFINTNLISPAVPGARLFVSLKELEDYARQQGDPQVKGNLEEWQERFCDLHTVQDIGDVIYQSSRSDFESLVTAVKSKRAPLPYKLTNNAFAKYLKSHQCEETVTYLAFAKNCEYYATRRSPWDNPQLRYQEMDDWITYGVDQLLQTKSHYIRLRYAYQVIRLAHYSKQYEKVLSLYDDLMPKIDNDPSIIEDWIEGHRAGALLALGQRVEAAYIYSRLFDRCPSKRESAYRSFSVKNDEEWAAILAKCKTPEEEATLFAIRASFPNSKLQVEMKEIYQRDPDSPYLPMFLIQEMLKLERNLLGLSFNNQRRQNKFYYGVPVADAGQRIIRLEQFVTQVLKEGVITRPGLWKIAQGYLSMLSGSFYDARKSFDEARDMDLPPILQQQLDAFELALYINALDDINHEIENKIVGLQETNEAYEVFEDFKDFFRDRLTELYEENGQPGKAFLMQHPPQHLKPNIKPELIENLLAVTRKANPSKLEEQIIADGDSTIQQMLLNIKASYLMSEYKFEAAIETLKRMERVDWDNYGLYNPFVERIRDCIRCPLPSNVPLYNKGELIEELLTKEYEAKAGTGDVGVLNYEIGLALYNMSYFGQAWKAMDFYRSGASLETAYLRDGDNVTPHPIFPYGNQENFDCSRARLYFERARLATDSLELAAKATFMAAKCERNEYYVNRWRPDAVQSFENFELLVQNYAGTDFYQQIIDECLYFRAYANR</sequence>
<evidence type="ECO:0000313" key="2">
    <source>
        <dbReference type="Proteomes" id="UP000029736"/>
    </source>
</evidence>
<dbReference type="STRING" id="1524460.IX84_10675"/>
<name>A0A098S6R3_9BACT</name>
<dbReference type="RefSeq" id="WP_044219640.1">
    <property type="nucleotide sequence ID" value="NZ_JBKAGJ010000007.1"/>
</dbReference>
<dbReference type="OrthoDB" id="605297at2"/>
<dbReference type="Proteomes" id="UP000029736">
    <property type="component" value="Unassembled WGS sequence"/>
</dbReference>
<keyword evidence="2" id="KW-1185">Reference proteome</keyword>
<gene>
    <name evidence="1" type="ORF">IX84_10675</name>
</gene>
<protein>
    <submittedName>
        <fullName evidence="1">Uncharacterized protein</fullName>
    </submittedName>
</protein>
<proteinExistence type="predicted"/>
<dbReference type="AlphaFoldDB" id="A0A098S6R3"/>
<reference evidence="1 2" key="1">
    <citation type="journal article" date="2014" name="Int. J. Syst. Evol. Microbiol.">
        <title>Phaeodactylibacter xiamenensis gen. nov., sp. nov., a member of the family Saprospiraceae isolated from the marine alga Phaeodactylum tricornutum.</title>
        <authorList>
            <person name="Chen Z.Jr."/>
            <person name="Lei X."/>
            <person name="Lai Q."/>
            <person name="Li Y."/>
            <person name="Zhang B."/>
            <person name="Zhang J."/>
            <person name="Zhang H."/>
            <person name="Yang L."/>
            <person name="Zheng W."/>
            <person name="Tian Y."/>
            <person name="Yu Z."/>
            <person name="Xu H.Jr."/>
            <person name="Zheng T."/>
        </authorList>
    </citation>
    <scope>NUCLEOTIDE SEQUENCE [LARGE SCALE GENOMIC DNA]</scope>
    <source>
        <strain evidence="1 2">KD52</strain>
    </source>
</reference>
<dbReference type="EMBL" id="JPOS01000020">
    <property type="protein sequence ID" value="KGE88264.1"/>
    <property type="molecule type" value="Genomic_DNA"/>
</dbReference>
<organism evidence="1 2">
    <name type="scientific">Phaeodactylibacter xiamenensis</name>
    <dbReference type="NCBI Taxonomy" id="1524460"/>
    <lineage>
        <taxon>Bacteria</taxon>
        <taxon>Pseudomonadati</taxon>
        <taxon>Bacteroidota</taxon>
        <taxon>Saprospiria</taxon>
        <taxon>Saprospirales</taxon>
        <taxon>Haliscomenobacteraceae</taxon>
        <taxon>Phaeodactylibacter</taxon>
    </lineage>
</organism>
<comment type="caution">
    <text evidence="1">The sequence shown here is derived from an EMBL/GenBank/DDBJ whole genome shotgun (WGS) entry which is preliminary data.</text>
</comment>
<evidence type="ECO:0000313" key="1">
    <source>
        <dbReference type="EMBL" id="KGE88264.1"/>
    </source>
</evidence>
<accession>A0A098S6R3</accession>